<dbReference type="Gene3D" id="2.20.110.10">
    <property type="entry name" value="Histone H3 K4-specific methyltransferase SET7/9 N-terminal domain"/>
    <property type="match status" value="1"/>
</dbReference>
<keyword evidence="1" id="KW-0677">Repeat</keyword>
<accession>A0ABR2M492</accession>
<sequence>MMIRSAVGSGKYRTAEYEHISTSDCECAFLHIVSSQNISQCPFILLTDLIITDFCSAVTRNGDTYVGEYFADEMHVFGVYPFADGRCYEVAWHEGKREGQGMRSSKNGESQSRRWANDVMGNFTSLKPFPGASIVVNHTRVLNVVEV</sequence>
<keyword evidence="3" id="KW-1185">Reference proteome</keyword>
<gene>
    <name evidence="2" type="ORF">KSP40_PGU001040</name>
</gene>
<reference evidence="2 3" key="1">
    <citation type="journal article" date="2022" name="Nat. Plants">
        <title>Genomes of leafy and leafless Platanthera orchids illuminate the evolution of mycoheterotrophy.</title>
        <authorList>
            <person name="Li M.H."/>
            <person name="Liu K.W."/>
            <person name="Li Z."/>
            <person name="Lu H.C."/>
            <person name="Ye Q.L."/>
            <person name="Zhang D."/>
            <person name="Wang J.Y."/>
            <person name="Li Y.F."/>
            <person name="Zhong Z.M."/>
            <person name="Liu X."/>
            <person name="Yu X."/>
            <person name="Liu D.K."/>
            <person name="Tu X.D."/>
            <person name="Liu B."/>
            <person name="Hao Y."/>
            <person name="Liao X.Y."/>
            <person name="Jiang Y.T."/>
            <person name="Sun W.H."/>
            <person name="Chen J."/>
            <person name="Chen Y.Q."/>
            <person name="Ai Y."/>
            <person name="Zhai J.W."/>
            <person name="Wu S.S."/>
            <person name="Zhou Z."/>
            <person name="Hsiao Y.Y."/>
            <person name="Wu W.L."/>
            <person name="Chen Y.Y."/>
            <person name="Lin Y.F."/>
            <person name="Hsu J.L."/>
            <person name="Li C.Y."/>
            <person name="Wang Z.W."/>
            <person name="Zhao X."/>
            <person name="Zhong W.Y."/>
            <person name="Ma X.K."/>
            <person name="Ma L."/>
            <person name="Huang J."/>
            <person name="Chen G.Z."/>
            <person name="Huang M.Z."/>
            <person name="Huang L."/>
            <person name="Peng D.H."/>
            <person name="Luo Y.B."/>
            <person name="Zou S.Q."/>
            <person name="Chen S.P."/>
            <person name="Lan S."/>
            <person name="Tsai W.C."/>
            <person name="Van de Peer Y."/>
            <person name="Liu Z.J."/>
        </authorList>
    </citation>
    <scope>NUCLEOTIDE SEQUENCE [LARGE SCALE GENOMIC DNA]</scope>
    <source>
        <strain evidence="2">Lor288</strain>
    </source>
</reference>
<dbReference type="SUPFAM" id="SSF82185">
    <property type="entry name" value="Histone H3 K4-specific methyltransferase SET7/9 N-terminal domain"/>
    <property type="match status" value="1"/>
</dbReference>
<name>A0ABR2M492_9ASPA</name>
<dbReference type="PANTHER" id="PTHR43215:SF14">
    <property type="entry name" value="RADIAL SPOKE HEAD 1 HOMOLOG"/>
    <property type="match status" value="1"/>
</dbReference>
<dbReference type="SMART" id="SM00698">
    <property type="entry name" value="MORN"/>
    <property type="match status" value="2"/>
</dbReference>
<evidence type="ECO:0000256" key="1">
    <source>
        <dbReference type="ARBA" id="ARBA00022737"/>
    </source>
</evidence>
<proteinExistence type="predicted"/>
<dbReference type="Proteomes" id="UP001412067">
    <property type="component" value="Unassembled WGS sequence"/>
</dbReference>
<evidence type="ECO:0000313" key="3">
    <source>
        <dbReference type="Proteomes" id="UP001412067"/>
    </source>
</evidence>
<organism evidence="2 3">
    <name type="scientific">Platanthera guangdongensis</name>
    <dbReference type="NCBI Taxonomy" id="2320717"/>
    <lineage>
        <taxon>Eukaryota</taxon>
        <taxon>Viridiplantae</taxon>
        <taxon>Streptophyta</taxon>
        <taxon>Embryophyta</taxon>
        <taxon>Tracheophyta</taxon>
        <taxon>Spermatophyta</taxon>
        <taxon>Magnoliopsida</taxon>
        <taxon>Liliopsida</taxon>
        <taxon>Asparagales</taxon>
        <taxon>Orchidaceae</taxon>
        <taxon>Orchidoideae</taxon>
        <taxon>Orchideae</taxon>
        <taxon>Orchidinae</taxon>
        <taxon>Platanthera</taxon>
    </lineage>
</organism>
<evidence type="ECO:0000313" key="2">
    <source>
        <dbReference type="EMBL" id="KAK8958460.1"/>
    </source>
</evidence>
<dbReference type="EMBL" id="JBBWWR010000012">
    <property type="protein sequence ID" value="KAK8958460.1"/>
    <property type="molecule type" value="Genomic_DNA"/>
</dbReference>
<comment type="caution">
    <text evidence="2">The sequence shown here is derived from an EMBL/GenBank/DDBJ whole genome shotgun (WGS) entry which is preliminary data.</text>
</comment>
<protein>
    <submittedName>
        <fullName evidence="2">Uncharacterized protein</fullName>
    </submittedName>
</protein>
<dbReference type="Pfam" id="PF02493">
    <property type="entry name" value="MORN"/>
    <property type="match status" value="2"/>
</dbReference>
<dbReference type="PANTHER" id="PTHR43215">
    <property type="entry name" value="RADIAL SPOKE HEAD 1 HOMOLOG"/>
    <property type="match status" value="1"/>
</dbReference>
<dbReference type="InterPro" id="IPR003409">
    <property type="entry name" value="MORN"/>
</dbReference>